<dbReference type="PANTHER" id="PTHR46112:SF3">
    <property type="entry name" value="AMINOPEPTIDASE YPDF"/>
    <property type="match status" value="1"/>
</dbReference>
<reference evidence="8" key="1">
    <citation type="submission" date="2023-03" db="EMBL/GenBank/DDBJ databases">
        <authorList>
            <person name="Cleenwerck I."/>
        </authorList>
    </citation>
    <scope>NUCLEOTIDE SEQUENCE</scope>
    <source>
        <strain evidence="8">LMG 32879</strain>
    </source>
</reference>
<keyword evidence="9" id="KW-1185">Reference proteome</keyword>
<dbReference type="InterPro" id="IPR000587">
    <property type="entry name" value="Creatinase_N"/>
</dbReference>
<dbReference type="EMBL" id="CATKSH010000006">
    <property type="protein sequence ID" value="CAI9120444.1"/>
    <property type="molecule type" value="Genomic_DNA"/>
</dbReference>
<dbReference type="PROSITE" id="PS00491">
    <property type="entry name" value="PROLINE_PEPTIDASE"/>
    <property type="match status" value="1"/>
</dbReference>
<proteinExistence type="inferred from homology"/>
<organism evidence="8 9">
    <name type="scientific">Brytella acorum</name>
    <dbReference type="NCBI Taxonomy" id="2959299"/>
    <lineage>
        <taxon>Bacteria</taxon>
        <taxon>Pseudomonadati</taxon>
        <taxon>Pseudomonadota</taxon>
        <taxon>Alphaproteobacteria</taxon>
        <taxon>Acetobacterales</taxon>
        <taxon>Acetobacteraceae</taxon>
        <taxon>Brytella</taxon>
    </lineage>
</organism>
<dbReference type="Gene3D" id="3.90.230.10">
    <property type="entry name" value="Creatinase/methionine aminopeptidase superfamily"/>
    <property type="match status" value="1"/>
</dbReference>
<evidence type="ECO:0000259" key="7">
    <source>
        <dbReference type="Pfam" id="PF01321"/>
    </source>
</evidence>
<evidence type="ECO:0000256" key="2">
    <source>
        <dbReference type="ARBA" id="ARBA00022723"/>
    </source>
</evidence>
<name>A0AA35V0H2_9PROT</name>
<dbReference type="RefSeq" id="WP_289840568.1">
    <property type="nucleotide sequence ID" value="NZ_CATKSH010000006.1"/>
</dbReference>
<dbReference type="Gene3D" id="3.40.350.10">
    <property type="entry name" value="Creatinase/prolidase N-terminal domain"/>
    <property type="match status" value="1"/>
</dbReference>
<dbReference type="GO" id="GO:0006508">
    <property type="term" value="P:proteolysis"/>
    <property type="evidence" value="ECO:0007669"/>
    <property type="project" value="UniProtKB-KW"/>
</dbReference>
<dbReference type="InterPro" id="IPR029149">
    <property type="entry name" value="Creatin/AminoP/Spt16_N"/>
</dbReference>
<evidence type="ECO:0000259" key="6">
    <source>
        <dbReference type="Pfam" id="PF00557"/>
    </source>
</evidence>
<gene>
    <name evidence="8" type="ORF">LMG32879_001277</name>
</gene>
<dbReference type="PANTHER" id="PTHR46112">
    <property type="entry name" value="AMINOPEPTIDASE"/>
    <property type="match status" value="1"/>
</dbReference>
<dbReference type="InterPro" id="IPR036005">
    <property type="entry name" value="Creatinase/aminopeptidase-like"/>
</dbReference>
<dbReference type="Pfam" id="PF00557">
    <property type="entry name" value="Peptidase_M24"/>
    <property type="match status" value="1"/>
</dbReference>
<keyword evidence="3" id="KW-0378">Hydrolase</keyword>
<sequence>MSQLPSFPPRISARTYAERIEAARASLIASGLDALLVSAGDSLRYFTGLAWGGTERLVAVVIPASGAAYMICPHFELGSLAESIKLQLDVRSWEEDASPFLLAMDGFADRSHVALDRDLTLRIATSLRNARPGITFTDDPGIVDTLRACKSAEEIALIRHAMAITLQVQKDAWEFLHPGVRASEVIRFIDTRHRALGADNGSWFCAVQFGPATAFPHGLPGDQLLAENDLVLVDTGCCLDGYHSDITRTYAFGTPDPEHERIWAIEKEAQLAAFDAARPGVPCEAVDAAARAVLEKHDLGPGYTLPGLPHRTGHGIGLSIHEFPYLVRGNTMPLESGNCCSNEPMIVVPGRFGIRLEDHFHITPTGARWFTEPSHSITKPFG</sequence>
<dbReference type="Proteomes" id="UP001176960">
    <property type="component" value="Unassembled WGS sequence"/>
</dbReference>
<keyword evidence="2 5" id="KW-0479">Metal-binding</keyword>
<keyword evidence="1" id="KW-0645">Protease</keyword>
<evidence type="ECO:0000256" key="3">
    <source>
        <dbReference type="ARBA" id="ARBA00022801"/>
    </source>
</evidence>
<dbReference type="InterPro" id="IPR000994">
    <property type="entry name" value="Pept_M24"/>
</dbReference>
<dbReference type="GO" id="GO:0046872">
    <property type="term" value="F:metal ion binding"/>
    <property type="evidence" value="ECO:0007669"/>
    <property type="project" value="UniProtKB-KW"/>
</dbReference>
<evidence type="ECO:0000313" key="9">
    <source>
        <dbReference type="Proteomes" id="UP001176960"/>
    </source>
</evidence>
<evidence type="ECO:0000313" key="8">
    <source>
        <dbReference type="EMBL" id="CAI9120444.1"/>
    </source>
</evidence>
<evidence type="ECO:0000256" key="4">
    <source>
        <dbReference type="ARBA" id="ARBA00023049"/>
    </source>
</evidence>
<dbReference type="InterPro" id="IPR001131">
    <property type="entry name" value="Peptidase_M24B_aminopep-P_CS"/>
</dbReference>
<dbReference type="AlphaFoldDB" id="A0AA35V0H2"/>
<dbReference type="SUPFAM" id="SSF55920">
    <property type="entry name" value="Creatinase/aminopeptidase"/>
    <property type="match status" value="1"/>
</dbReference>
<dbReference type="SUPFAM" id="SSF53092">
    <property type="entry name" value="Creatinase/prolidase N-terminal domain"/>
    <property type="match status" value="1"/>
</dbReference>
<evidence type="ECO:0000256" key="1">
    <source>
        <dbReference type="ARBA" id="ARBA00022670"/>
    </source>
</evidence>
<comment type="similarity">
    <text evidence="5">Belongs to the peptidase M24B family.</text>
</comment>
<feature type="domain" description="Creatinase N-terminal" evidence="7">
    <location>
        <begin position="19"/>
        <end position="149"/>
    </location>
</feature>
<dbReference type="InterPro" id="IPR050659">
    <property type="entry name" value="Peptidase_M24B"/>
</dbReference>
<keyword evidence="4" id="KW-0482">Metalloprotease</keyword>
<accession>A0AA35V0H2</accession>
<dbReference type="GO" id="GO:0008237">
    <property type="term" value="F:metallopeptidase activity"/>
    <property type="evidence" value="ECO:0007669"/>
    <property type="project" value="UniProtKB-KW"/>
</dbReference>
<comment type="caution">
    <text evidence="8">The sequence shown here is derived from an EMBL/GenBank/DDBJ whole genome shotgun (WGS) entry which is preliminary data.</text>
</comment>
<protein>
    <submittedName>
        <fullName evidence="8">Xaa-Pro peptidase family protein</fullName>
    </submittedName>
</protein>
<evidence type="ECO:0000256" key="5">
    <source>
        <dbReference type="RuleBase" id="RU000590"/>
    </source>
</evidence>
<feature type="domain" description="Peptidase M24" evidence="6">
    <location>
        <begin position="157"/>
        <end position="363"/>
    </location>
</feature>
<dbReference type="Pfam" id="PF01321">
    <property type="entry name" value="Creatinase_N"/>
    <property type="match status" value="1"/>
</dbReference>